<evidence type="ECO:0008006" key="3">
    <source>
        <dbReference type="Google" id="ProtNLM"/>
    </source>
</evidence>
<sequence length="159" mass="17977">MKKNLTFVAGSLLGGLILVACQPDAIKNPKSGLSTQQSMAAQQATISGQLNHAEVLALFNDRSVEGRNLIKQFTFKAWYTDDGLVRQRVTKGGDSVRLHGWWHIDEQGRHCLKWSGRDEHCRIIIQEDDMYKKIYSSPNGEQTTISEFWKFADGNFYGL</sequence>
<dbReference type="RefSeq" id="WP_103918694.1">
    <property type="nucleotide sequence ID" value="NZ_FMSV02000072.1"/>
</dbReference>
<proteinExistence type="predicted"/>
<organism evidence="1 2">
    <name type="scientific">Candidatus Venteria ishoeyi</name>
    <dbReference type="NCBI Taxonomy" id="1899563"/>
    <lineage>
        <taxon>Bacteria</taxon>
        <taxon>Pseudomonadati</taxon>
        <taxon>Pseudomonadota</taxon>
        <taxon>Gammaproteobacteria</taxon>
        <taxon>Thiotrichales</taxon>
        <taxon>Thiotrichaceae</taxon>
        <taxon>Venteria</taxon>
    </lineage>
</organism>
<accession>A0A1H6F6D8</accession>
<evidence type="ECO:0000313" key="1">
    <source>
        <dbReference type="EMBL" id="SEH04656.1"/>
    </source>
</evidence>
<gene>
    <name evidence="1" type="ORF">MBHS_00505</name>
</gene>
<dbReference type="PROSITE" id="PS51257">
    <property type="entry name" value="PROKAR_LIPOPROTEIN"/>
    <property type="match status" value="1"/>
</dbReference>
<dbReference type="AlphaFoldDB" id="A0A1H6F6D8"/>
<name>A0A1H6F6D8_9GAMM</name>
<dbReference type="Proteomes" id="UP000236724">
    <property type="component" value="Unassembled WGS sequence"/>
</dbReference>
<protein>
    <recommendedName>
        <fullName evidence="3">Lipoprotein</fullName>
    </recommendedName>
</protein>
<keyword evidence="2" id="KW-1185">Reference proteome</keyword>
<evidence type="ECO:0000313" key="2">
    <source>
        <dbReference type="Proteomes" id="UP000236724"/>
    </source>
</evidence>
<reference evidence="1 2" key="1">
    <citation type="submission" date="2016-10" db="EMBL/GenBank/DDBJ databases">
        <authorList>
            <person name="de Groot N.N."/>
        </authorList>
    </citation>
    <scope>NUCLEOTIDE SEQUENCE [LARGE SCALE GENOMIC DNA]</scope>
    <source>
        <strain evidence="1">MBHS1</strain>
    </source>
</reference>
<dbReference type="EMBL" id="FMSV02000072">
    <property type="protein sequence ID" value="SEH04656.1"/>
    <property type="molecule type" value="Genomic_DNA"/>
</dbReference>